<proteinExistence type="predicted"/>
<dbReference type="AlphaFoldDB" id="A0A840I364"/>
<comment type="caution">
    <text evidence="1">The sequence shown here is derived from an EMBL/GenBank/DDBJ whole genome shotgun (WGS) entry which is preliminary data.</text>
</comment>
<name>A0A840I364_9PROT</name>
<evidence type="ECO:0008006" key="3">
    <source>
        <dbReference type="Google" id="ProtNLM"/>
    </source>
</evidence>
<evidence type="ECO:0000313" key="1">
    <source>
        <dbReference type="EMBL" id="MBB4658713.1"/>
    </source>
</evidence>
<keyword evidence="2" id="KW-1185">Reference proteome</keyword>
<reference evidence="1 2" key="1">
    <citation type="submission" date="2020-08" db="EMBL/GenBank/DDBJ databases">
        <title>Genomic Encyclopedia of Type Strains, Phase IV (KMG-IV): sequencing the most valuable type-strain genomes for metagenomic binning, comparative biology and taxonomic classification.</title>
        <authorList>
            <person name="Goeker M."/>
        </authorList>
    </citation>
    <scope>NUCLEOTIDE SEQUENCE [LARGE SCALE GENOMIC DNA]</scope>
    <source>
        <strain evidence="1 2">DSM 102850</strain>
    </source>
</reference>
<accession>A0A840I364</accession>
<dbReference type="EMBL" id="JACHOB010000002">
    <property type="protein sequence ID" value="MBB4658713.1"/>
    <property type="molecule type" value="Genomic_DNA"/>
</dbReference>
<dbReference type="RefSeq" id="WP_183816897.1">
    <property type="nucleotide sequence ID" value="NZ_JACHOB010000002.1"/>
</dbReference>
<sequence length="99" mass="10501">MKRLLLALPLAACATAEEAPPTGVTLRTVPEKAHVRFEDGTTCTTPCRAEIAEPIGVTIAKAGYEPVRTDVAPSAEAMLFTLVPVGRSQDVEEEALPEL</sequence>
<dbReference type="Proteomes" id="UP000563524">
    <property type="component" value="Unassembled WGS sequence"/>
</dbReference>
<organism evidence="1 2">
    <name type="scientific">Parvularcula dongshanensis</name>
    <dbReference type="NCBI Taxonomy" id="1173995"/>
    <lineage>
        <taxon>Bacteria</taxon>
        <taxon>Pseudomonadati</taxon>
        <taxon>Pseudomonadota</taxon>
        <taxon>Alphaproteobacteria</taxon>
        <taxon>Parvularculales</taxon>
        <taxon>Parvularculaceae</taxon>
        <taxon>Parvularcula</taxon>
    </lineage>
</organism>
<protein>
    <recommendedName>
        <fullName evidence="3">PEGA domain-containing protein</fullName>
    </recommendedName>
</protein>
<gene>
    <name evidence="1" type="ORF">GGQ59_001227</name>
</gene>
<evidence type="ECO:0000313" key="2">
    <source>
        <dbReference type="Proteomes" id="UP000563524"/>
    </source>
</evidence>